<name>A0A344TNT6_9BACT</name>
<sequence>MNNTFDIRRFGWYARKEFRENWKAYALGLVAVLAVLGYFIYQEWGYLHSPFFDKGDYKVNIFRSLAIMIGLMTWVAGSYTLKAFSEQKRALATLTLPVSSFEQLLYAWTMTVPFSIGVCYVLWKIAWSIALPYFLKDTPGLEFEKDSVFWVTNPYFSVFYLGGSAAFMWGAVSLGRLNFLKTLGILIVISLLIFEWGQGRFFKAIFPNAYGFRTSGPVPWVRPTVTIESTKGVFAYDIHSSFEGIHQVWWILCVPLLLYVIVFLKIKEKEV</sequence>
<feature type="transmembrane region" description="Helical" evidence="1">
    <location>
        <begin position="61"/>
        <end position="84"/>
    </location>
</feature>
<keyword evidence="3" id="KW-1185">Reference proteome</keyword>
<feature type="transmembrane region" description="Helical" evidence="1">
    <location>
        <begin position="105"/>
        <end position="135"/>
    </location>
</feature>
<evidence type="ECO:0000256" key="1">
    <source>
        <dbReference type="SAM" id="Phobius"/>
    </source>
</evidence>
<keyword evidence="1" id="KW-0472">Membrane</keyword>
<evidence type="ECO:0000313" key="2">
    <source>
        <dbReference type="EMBL" id="AXE20307.1"/>
    </source>
</evidence>
<feature type="transmembrane region" description="Helical" evidence="1">
    <location>
        <begin position="21"/>
        <end position="41"/>
    </location>
</feature>
<evidence type="ECO:0000313" key="3">
    <source>
        <dbReference type="Proteomes" id="UP000251993"/>
    </source>
</evidence>
<organism evidence="2 3">
    <name type="scientific">Runella rosea</name>
    <dbReference type="NCBI Taxonomy" id="2259595"/>
    <lineage>
        <taxon>Bacteria</taxon>
        <taxon>Pseudomonadati</taxon>
        <taxon>Bacteroidota</taxon>
        <taxon>Cytophagia</taxon>
        <taxon>Cytophagales</taxon>
        <taxon>Spirosomataceae</taxon>
        <taxon>Runella</taxon>
    </lineage>
</organism>
<proteinExistence type="predicted"/>
<feature type="transmembrane region" description="Helical" evidence="1">
    <location>
        <begin position="155"/>
        <end position="172"/>
    </location>
</feature>
<dbReference type="AlphaFoldDB" id="A0A344TNT6"/>
<dbReference type="EMBL" id="CP030850">
    <property type="protein sequence ID" value="AXE20307.1"/>
    <property type="molecule type" value="Genomic_DNA"/>
</dbReference>
<reference evidence="2 3" key="1">
    <citation type="submission" date="2018-07" db="EMBL/GenBank/DDBJ databases">
        <title>Genome sequencing of Runella.</title>
        <authorList>
            <person name="Baek M.-G."/>
            <person name="Yi H."/>
        </authorList>
    </citation>
    <scope>NUCLEOTIDE SEQUENCE [LARGE SCALE GENOMIC DNA]</scope>
    <source>
        <strain evidence="2 3">HYN0085</strain>
    </source>
</reference>
<protein>
    <submittedName>
        <fullName evidence="2">Uncharacterized protein</fullName>
    </submittedName>
</protein>
<dbReference type="RefSeq" id="WP_114069070.1">
    <property type="nucleotide sequence ID" value="NZ_CP030850.1"/>
</dbReference>
<feature type="transmembrane region" description="Helical" evidence="1">
    <location>
        <begin position="248"/>
        <end position="266"/>
    </location>
</feature>
<keyword evidence="1" id="KW-0812">Transmembrane</keyword>
<keyword evidence="1" id="KW-1133">Transmembrane helix</keyword>
<dbReference type="OrthoDB" id="1523880at2"/>
<gene>
    <name evidence="2" type="ORF">DR864_22440</name>
</gene>
<dbReference type="KEGG" id="run:DR864_22440"/>
<feature type="transmembrane region" description="Helical" evidence="1">
    <location>
        <begin position="179"/>
        <end position="197"/>
    </location>
</feature>
<dbReference type="Proteomes" id="UP000251993">
    <property type="component" value="Chromosome"/>
</dbReference>
<accession>A0A344TNT6</accession>